<proteinExistence type="predicted"/>
<accession>A0A0M3J8T8</accession>
<feature type="signal peptide" evidence="1">
    <location>
        <begin position="1"/>
        <end position="23"/>
    </location>
</feature>
<name>A0A0M3J8T8_ANISI</name>
<evidence type="ECO:0000313" key="4">
    <source>
        <dbReference type="WBParaSite" id="ASIM_0000399701-mRNA-1"/>
    </source>
</evidence>
<keyword evidence="1" id="KW-0732">Signal</keyword>
<dbReference type="OrthoDB" id="5898102at2759"/>
<evidence type="ECO:0000313" key="2">
    <source>
        <dbReference type="EMBL" id="VDK22443.1"/>
    </source>
</evidence>
<reference evidence="4" key="1">
    <citation type="submission" date="2017-02" db="UniProtKB">
        <authorList>
            <consortium name="WormBaseParasite"/>
        </authorList>
    </citation>
    <scope>IDENTIFICATION</scope>
</reference>
<sequence>MKQINYCIGLILVIAIFARGSNQAMQSLVRELPENDVSELAKRWGYYGSATDQPNVAKPWGGYGPYWKWDFRG</sequence>
<protein>
    <submittedName>
        <fullName evidence="4">Secreted protein</fullName>
    </submittedName>
</protein>
<organism evidence="4">
    <name type="scientific">Anisakis simplex</name>
    <name type="common">Herring worm</name>
    <dbReference type="NCBI Taxonomy" id="6269"/>
    <lineage>
        <taxon>Eukaryota</taxon>
        <taxon>Metazoa</taxon>
        <taxon>Ecdysozoa</taxon>
        <taxon>Nematoda</taxon>
        <taxon>Chromadorea</taxon>
        <taxon>Rhabditida</taxon>
        <taxon>Spirurina</taxon>
        <taxon>Ascaridomorpha</taxon>
        <taxon>Ascaridoidea</taxon>
        <taxon>Anisakidae</taxon>
        <taxon>Anisakis</taxon>
        <taxon>Anisakis simplex complex</taxon>
    </lineage>
</organism>
<dbReference type="AlphaFoldDB" id="A0A0M3J8T8"/>
<gene>
    <name evidence="2" type="ORF">ASIM_LOCUS3821</name>
</gene>
<reference evidence="2 3" key="2">
    <citation type="submission" date="2018-11" db="EMBL/GenBank/DDBJ databases">
        <authorList>
            <consortium name="Pathogen Informatics"/>
        </authorList>
    </citation>
    <scope>NUCLEOTIDE SEQUENCE [LARGE SCALE GENOMIC DNA]</scope>
</reference>
<dbReference type="Proteomes" id="UP000267096">
    <property type="component" value="Unassembled WGS sequence"/>
</dbReference>
<dbReference type="WBParaSite" id="ASIM_0000399701-mRNA-1">
    <property type="protein sequence ID" value="ASIM_0000399701-mRNA-1"/>
    <property type="gene ID" value="ASIM_0000399701"/>
</dbReference>
<dbReference type="EMBL" id="UYRR01006219">
    <property type="protein sequence ID" value="VDK22443.1"/>
    <property type="molecule type" value="Genomic_DNA"/>
</dbReference>
<evidence type="ECO:0000313" key="3">
    <source>
        <dbReference type="Proteomes" id="UP000267096"/>
    </source>
</evidence>
<feature type="chain" id="PRO_5043120833" evidence="1">
    <location>
        <begin position="24"/>
        <end position="73"/>
    </location>
</feature>
<keyword evidence="3" id="KW-1185">Reference proteome</keyword>
<evidence type="ECO:0000256" key="1">
    <source>
        <dbReference type="SAM" id="SignalP"/>
    </source>
</evidence>